<accession>A0A1N6GMF3</accession>
<dbReference type="NCBIfam" id="TIGR04183">
    <property type="entry name" value="Por_Secre_tail"/>
    <property type="match status" value="1"/>
</dbReference>
<dbReference type="PANTHER" id="PTHR34978">
    <property type="entry name" value="POSSIBLE SENSOR-TRANSDUCER PROTEIN BLAR"/>
    <property type="match status" value="1"/>
</dbReference>
<keyword evidence="2" id="KW-1133">Transmembrane helix</keyword>
<evidence type="ECO:0000259" key="5">
    <source>
        <dbReference type="Pfam" id="PF18962"/>
    </source>
</evidence>
<dbReference type="InterPro" id="IPR012910">
    <property type="entry name" value="Plug_dom"/>
</dbReference>
<dbReference type="STRING" id="536979.SAMN04488055_2857"/>
<dbReference type="Gene3D" id="2.170.130.10">
    <property type="entry name" value="TonB-dependent receptor, plug domain"/>
    <property type="match status" value="1"/>
</dbReference>
<dbReference type="Proteomes" id="UP000185003">
    <property type="component" value="Unassembled WGS sequence"/>
</dbReference>
<keyword evidence="2" id="KW-0812">Transmembrane</keyword>
<dbReference type="SUPFAM" id="SSF56935">
    <property type="entry name" value="Porins"/>
    <property type="match status" value="1"/>
</dbReference>
<feature type="transmembrane region" description="Helical" evidence="2">
    <location>
        <begin position="265"/>
        <end position="284"/>
    </location>
</feature>
<keyword evidence="7" id="KW-1185">Reference proteome</keyword>
<feature type="transmembrane region" description="Helical" evidence="2">
    <location>
        <begin position="34"/>
        <end position="52"/>
    </location>
</feature>
<dbReference type="InterPro" id="IPR037066">
    <property type="entry name" value="Plug_dom_sf"/>
</dbReference>
<feature type="transmembrane region" description="Helical" evidence="2">
    <location>
        <begin position="94"/>
        <end position="117"/>
    </location>
</feature>
<evidence type="ECO:0000313" key="6">
    <source>
        <dbReference type="EMBL" id="SIO08661.1"/>
    </source>
</evidence>
<proteinExistence type="predicted"/>
<dbReference type="NCBIfam" id="TIGR04057">
    <property type="entry name" value="SusC_RagA_signa"/>
    <property type="match status" value="1"/>
</dbReference>
<feature type="transmembrane region" description="Helical" evidence="2">
    <location>
        <begin position="6"/>
        <end position="22"/>
    </location>
</feature>
<evidence type="ECO:0000259" key="4">
    <source>
        <dbReference type="Pfam" id="PF07715"/>
    </source>
</evidence>
<organism evidence="6 7">
    <name type="scientific">Chitinophaga niabensis</name>
    <dbReference type="NCBI Taxonomy" id="536979"/>
    <lineage>
        <taxon>Bacteria</taxon>
        <taxon>Pseudomonadati</taxon>
        <taxon>Bacteroidota</taxon>
        <taxon>Chitinophagia</taxon>
        <taxon>Chitinophagales</taxon>
        <taxon>Chitinophagaceae</taxon>
        <taxon>Chitinophaga</taxon>
    </lineage>
</organism>
<dbReference type="CDD" id="cd07341">
    <property type="entry name" value="M56_BlaR1_MecR1_like"/>
    <property type="match status" value="1"/>
</dbReference>
<dbReference type="OrthoDB" id="649093at2"/>
<dbReference type="Pfam" id="PF07715">
    <property type="entry name" value="Plug"/>
    <property type="match status" value="1"/>
</dbReference>
<dbReference type="Pfam" id="PF18962">
    <property type="entry name" value="Por_Secre_tail"/>
    <property type="match status" value="1"/>
</dbReference>
<dbReference type="PANTHER" id="PTHR34978:SF3">
    <property type="entry name" value="SLR0241 PROTEIN"/>
    <property type="match status" value="1"/>
</dbReference>
<dbReference type="Pfam" id="PF05569">
    <property type="entry name" value="Peptidase_M56"/>
    <property type="match status" value="1"/>
</dbReference>
<evidence type="ECO:0000256" key="1">
    <source>
        <dbReference type="SAM" id="MobiDB-lite"/>
    </source>
</evidence>
<feature type="domain" description="Peptidase M56" evidence="3">
    <location>
        <begin position="77"/>
        <end position="255"/>
    </location>
</feature>
<feature type="domain" description="Secretion system C-terminal sorting" evidence="5">
    <location>
        <begin position="554"/>
        <end position="624"/>
    </location>
</feature>
<evidence type="ECO:0000259" key="3">
    <source>
        <dbReference type="Pfam" id="PF05569"/>
    </source>
</evidence>
<feature type="domain" description="TonB-dependent receptor plug" evidence="4">
    <location>
        <begin position="394"/>
        <end position="446"/>
    </location>
</feature>
<feature type="region of interest" description="Disordered" evidence="1">
    <location>
        <begin position="526"/>
        <end position="555"/>
    </location>
</feature>
<gene>
    <name evidence="6" type="ORF">SAMN04488055_2857</name>
</gene>
<dbReference type="RefSeq" id="WP_074239874.1">
    <property type="nucleotide sequence ID" value="NZ_FSRA01000001.1"/>
</dbReference>
<dbReference type="EMBL" id="FSRA01000001">
    <property type="protein sequence ID" value="SIO08661.1"/>
    <property type="molecule type" value="Genomic_DNA"/>
</dbReference>
<dbReference type="InterPro" id="IPR026444">
    <property type="entry name" value="Secre_tail"/>
</dbReference>
<dbReference type="InterPro" id="IPR008756">
    <property type="entry name" value="Peptidase_M56"/>
</dbReference>
<feature type="compositionally biased region" description="Polar residues" evidence="1">
    <location>
        <begin position="544"/>
        <end position="555"/>
    </location>
</feature>
<dbReference type="AlphaFoldDB" id="A0A1N6GMF3"/>
<sequence length="629" mass="70094">MSELFIYLIKANIALCLFYLAYRLGLRRLTFYTLNRFFLLTGIVFSSLFPLVDVNDFFNRNEKLAQQVVTYVPDLAAWKPAQAETFTVWTFLAWVFWAGVAVMFLRLVVQLVSLFFLHRKTGTVKIQERPVRVMSKAMNPFSFFRHIYINPSLHSPEELQAILQHESIHVKEWHSADVLMGEVNNIFYWFNPGAWLMKTAIKENLEFLTDRKMLRTGVDKKSYQYSLVQVNAAQYAAGIANNFNFSHLKNRIKMMNKQRSSRLHIYRYALLGCLTCGVLLSLNFTKAGTAVMHNVVKEVKGVLIEEPKDTVPAKSVIVEKIKKRNETGESVMITLEDGRKDTVVGLAVIERDTKADTGLARKMLKVYNTKTVTGYAISRDTSVRLSLVQRDDIKASPLFILDGEPMKPAPGENALQHVNPNEIESISVLKDKSAAAIYGPAGNNGVIIITTKKKAAQVKEVRIASKPVMQEVVVVGYGTRSADPEGAHTLKGVVVMADSARLGNVKRDDVEEVVVTGYASSPRVTGKVSGLAQSTTPRDKNYESDNNGASATVSPNPGTGVFNLAYYLPKEGKGYIEVKDMNGRPVYNKQISGPGNFNEKIDLSRFPAGIYILTLSAPGVKITSRLSKT</sequence>
<name>A0A1N6GMF3_9BACT</name>
<dbReference type="InterPro" id="IPR023997">
    <property type="entry name" value="TonB-dep_OMP_SusC/RagA_CS"/>
</dbReference>
<protein>
    <submittedName>
        <fullName evidence="6">Por secretion system C-terminal sorting domain-containing protein</fullName>
    </submittedName>
</protein>
<evidence type="ECO:0000313" key="7">
    <source>
        <dbReference type="Proteomes" id="UP000185003"/>
    </source>
</evidence>
<dbReference type="InterPro" id="IPR052173">
    <property type="entry name" value="Beta-lactam_resp_regulator"/>
</dbReference>
<reference evidence="6 7" key="1">
    <citation type="submission" date="2016-11" db="EMBL/GenBank/DDBJ databases">
        <authorList>
            <person name="Jaros S."/>
            <person name="Januszkiewicz K."/>
            <person name="Wedrychowicz H."/>
        </authorList>
    </citation>
    <scope>NUCLEOTIDE SEQUENCE [LARGE SCALE GENOMIC DNA]</scope>
    <source>
        <strain evidence="6 7">DSM 24787</strain>
    </source>
</reference>
<evidence type="ECO:0000256" key="2">
    <source>
        <dbReference type="SAM" id="Phobius"/>
    </source>
</evidence>
<keyword evidence="2" id="KW-0472">Membrane</keyword>